<name>A0A7W3FML8_9GAMM</name>
<organism evidence="6 7">
    <name type="scientific">Stenotrophomonas tumulicola</name>
    <dbReference type="NCBI Taxonomy" id="1685415"/>
    <lineage>
        <taxon>Bacteria</taxon>
        <taxon>Pseudomonadati</taxon>
        <taxon>Pseudomonadota</taxon>
        <taxon>Gammaproteobacteria</taxon>
        <taxon>Lysobacterales</taxon>
        <taxon>Lysobacteraceae</taxon>
        <taxon>Stenotrophomonas</taxon>
    </lineage>
</organism>
<dbReference type="Proteomes" id="UP000547058">
    <property type="component" value="Unassembled WGS sequence"/>
</dbReference>
<dbReference type="AlphaFoldDB" id="A0A7W3FML8"/>
<sequence length="92" mass="9701">MNATTPQIPNHLVWSILTTLFCCLPLGIVSIVFAAQVNGKVAAGDIAGAREASDKAKKFAMWSAIVTISIIVLYAIFVFAIGGPSMLGNSNY</sequence>
<protein>
    <submittedName>
        <fullName evidence="6">CD225/dispanin family protein</fullName>
    </submittedName>
</protein>
<evidence type="ECO:0000256" key="3">
    <source>
        <dbReference type="ARBA" id="ARBA00022989"/>
    </source>
</evidence>
<dbReference type="RefSeq" id="WP_182339456.1">
    <property type="nucleotide sequence ID" value="NZ_JACGXS010000004.1"/>
</dbReference>
<keyword evidence="2 5" id="KW-0812">Transmembrane</keyword>
<dbReference type="InterPro" id="IPR007593">
    <property type="entry name" value="CD225/Dispanin_fam"/>
</dbReference>
<reference evidence="6 7" key="1">
    <citation type="submission" date="2020-08" db="EMBL/GenBank/DDBJ databases">
        <title>Stenotrophomonas tumulicola JCM 30961.</title>
        <authorList>
            <person name="Deng Y."/>
        </authorList>
    </citation>
    <scope>NUCLEOTIDE SEQUENCE [LARGE SCALE GENOMIC DNA]</scope>
    <source>
        <strain evidence="6 7">JCM 30961</strain>
    </source>
</reference>
<dbReference type="InterPro" id="IPR051423">
    <property type="entry name" value="CD225/Dispanin"/>
</dbReference>
<dbReference type="GO" id="GO:0016020">
    <property type="term" value="C:membrane"/>
    <property type="evidence" value="ECO:0007669"/>
    <property type="project" value="UniProtKB-SubCell"/>
</dbReference>
<comment type="caution">
    <text evidence="6">The sequence shown here is derived from an EMBL/GenBank/DDBJ whole genome shotgun (WGS) entry which is preliminary data.</text>
</comment>
<dbReference type="PANTHER" id="PTHR14948:SF25">
    <property type="entry name" value="DUF4190 DOMAIN-CONTAINING PROTEIN"/>
    <property type="match status" value="1"/>
</dbReference>
<accession>A0A7W3FML8</accession>
<dbReference type="PANTHER" id="PTHR14948">
    <property type="entry name" value="NG5"/>
    <property type="match status" value="1"/>
</dbReference>
<keyword evidence="4 5" id="KW-0472">Membrane</keyword>
<evidence type="ECO:0000256" key="5">
    <source>
        <dbReference type="SAM" id="Phobius"/>
    </source>
</evidence>
<comment type="subcellular location">
    <subcellularLocation>
        <location evidence="1">Membrane</location>
    </subcellularLocation>
</comment>
<keyword evidence="7" id="KW-1185">Reference proteome</keyword>
<keyword evidence="3 5" id="KW-1133">Transmembrane helix</keyword>
<dbReference type="EMBL" id="JACGXS010000004">
    <property type="protein sequence ID" value="MBA8682331.1"/>
    <property type="molecule type" value="Genomic_DNA"/>
</dbReference>
<evidence type="ECO:0000256" key="4">
    <source>
        <dbReference type="ARBA" id="ARBA00023136"/>
    </source>
</evidence>
<gene>
    <name evidence="6" type="ORF">H4O11_10985</name>
</gene>
<dbReference type="Pfam" id="PF04505">
    <property type="entry name" value="CD225"/>
    <property type="match status" value="1"/>
</dbReference>
<feature type="transmembrane region" description="Helical" evidence="5">
    <location>
        <begin position="12"/>
        <end position="38"/>
    </location>
</feature>
<evidence type="ECO:0000256" key="2">
    <source>
        <dbReference type="ARBA" id="ARBA00022692"/>
    </source>
</evidence>
<evidence type="ECO:0000256" key="1">
    <source>
        <dbReference type="ARBA" id="ARBA00004370"/>
    </source>
</evidence>
<evidence type="ECO:0000313" key="6">
    <source>
        <dbReference type="EMBL" id="MBA8682331.1"/>
    </source>
</evidence>
<evidence type="ECO:0000313" key="7">
    <source>
        <dbReference type="Proteomes" id="UP000547058"/>
    </source>
</evidence>
<feature type="transmembrane region" description="Helical" evidence="5">
    <location>
        <begin position="59"/>
        <end position="82"/>
    </location>
</feature>
<proteinExistence type="predicted"/>